<gene>
    <name evidence="2" type="ORF">E3O23_13910</name>
</gene>
<evidence type="ECO:0000313" key="3">
    <source>
        <dbReference type="Proteomes" id="UP000297866"/>
    </source>
</evidence>
<organism evidence="2 3">
    <name type="scientific">Cryobacterium tagatosivorans</name>
    <dbReference type="NCBI Taxonomy" id="1259199"/>
    <lineage>
        <taxon>Bacteria</taxon>
        <taxon>Bacillati</taxon>
        <taxon>Actinomycetota</taxon>
        <taxon>Actinomycetes</taxon>
        <taxon>Micrococcales</taxon>
        <taxon>Microbacteriaceae</taxon>
        <taxon>Cryobacterium</taxon>
    </lineage>
</organism>
<feature type="region of interest" description="Disordered" evidence="1">
    <location>
        <begin position="1"/>
        <end position="38"/>
    </location>
</feature>
<feature type="compositionally biased region" description="Low complexity" evidence="1">
    <location>
        <begin position="9"/>
        <end position="28"/>
    </location>
</feature>
<name>A0A4R8UBF9_9MICO</name>
<evidence type="ECO:0000313" key="2">
    <source>
        <dbReference type="EMBL" id="TFB48261.1"/>
    </source>
</evidence>
<accession>A0A4R8UBF9</accession>
<dbReference type="OrthoDB" id="52928at2"/>
<keyword evidence="3" id="KW-1185">Reference proteome</keyword>
<evidence type="ECO:0000256" key="1">
    <source>
        <dbReference type="SAM" id="MobiDB-lite"/>
    </source>
</evidence>
<dbReference type="AlphaFoldDB" id="A0A4R8UBF9"/>
<dbReference type="EMBL" id="SOEZ01000068">
    <property type="protein sequence ID" value="TFB48261.1"/>
    <property type="molecule type" value="Genomic_DNA"/>
</dbReference>
<proteinExistence type="predicted"/>
<dbReference type="RefSeq" id="WP_134475683.1">
    <property type="nucleotide sequence ID" value="NZ_SOEZ01000068.1"/>
</dbReference>
<protein>
    <submittedName>
        <fullName evidence="2">Uncharacterized protein</fullName>
    </submittedName>
</protein>
<sequence>MPATPPALPSASPRASPAAAAQSLLVPPAGSPSDSAVRRDRTEKIALFRYQLIREAADDTVTTRQRGPMVRALAVMVHPGPFGGTVTVSKDTIDRCDGAH</sequence>
<dbReference type="Proteomes" id="UP000297866">
    <property type="component" value="Unassembled WGS sequence"/>
</dbReference>
<reference evidence="2 3" key="1">
    <citation type="submission" date="2019-03" db="EMBL/GenBank/DDBJ databases">
        <title>Genomics of glacier-inhabiting Cryobacterium strains.</title>
        <authorList>
            <person name="Liu Q."/>
            <person name="Xin Y.-H."/>
        </authorList>
    </citation>
    <scope>NUCLEOTIDE SEQUENCE [LARGE SCALE GENOMIC DNA]</scope>
    <source>
        <strain evidence="2 3">Sr47</strain>
    </source>
</reference>
<comment type="caution">
    <text evidence="2">The sequence shown here is derived from an EMBL/GenBank/DDBJ whole genome shotgun (WGS) entry which is preliminary data.</text>
</comment>